<dbReference type="Gene3D" id="1.25.40.10">
    <property type="entry name" value="Tetratricopeptide repeat domain"/>
    <property type="match status" value="1"/>
</dbReference>
<evidence type="ECO:0000259" key="4">
    <source>
        <dbReference type="Pfam" id="PF12688"/>
    </source>
</evidence>
<keyword evidence="1" id="KW-0677">Repeat</keyword>
<gene>
    <name evidence="5" type="ORF">AMS66_06205</name>
</gene>
<dbReference type="PANTHER" id="PTHR45586:SF1">
    <property type="entry name" value="LIPOPOLYSACCHARIDE ASSEMBLY PROTEIN B"/>
    <property type="match status" value="1"/>
</dbReference>
<dbReference type="PANTHER" id="PTHR45586">
    <property type="entry name" value="TPR REPEAT-CONTAINING PROTEIN PA4667"/>
    <property type="match status" value="1"/>
</dbReference>
<dbReference type="PROSITE" id="PS50005">
    <property type="entry name" value="TPR"/>
    <property type="match status" value="1"/>
</dbReference>
<evidence type="ECO:0000256" key="2">
    <source>
        <dbReference type="ARBA" id="ARBA00022803"/>
    </source>
</evidence>
<dbReference type="AlphaFoldDB" id="A0A0M9BSQ4"/>
<protein>
    <recommendedName>
        <fullName evidence="4">Tetratrico peptide repeat group 5 domain-containing protein</fullName>
    </recommendedName>
</protein>
<evidence type="ECO:0000313" key="5">
    <source>
        <dbReference type="EMBL" id="KOY17372.1"/>
    </source>
</evidence>
<dbReference type="RefSeq" id="WP_053779959.1">
    <property type="nucleotide sequence ID" value="NZ_LITU01000040.1"/>
</dbReference>
<dbReference type="OrthoDB" id="193829at2"/>
<feature type="domain" description="Tetratrico peptide repeat group 5" evidence="4">
    <location>
        <begin position="37"/>
        <end position="155"/>
    </location>
</feature>
<sequence length="160" mass="18379">MNDLEQAILLRQEGKMQEAIELLQEQALQEPDNAQVWYQLAWAHDSLGLEREAVPHYEKALSLALSGEDRAGAILGLGSTYRTLGQYAQAKVWFEKGLSEFPENREFEVFLAMVLYNLGEHAEAMKRLLVQLVDTSRDKGITDYSRAIRFYADQLDRVWE</sequence>
<dbReference type="InterPro" id="IPR051012">
    <property type="entry name" value="CellSynth/LPSAsmb/PSIAsmb"/>
</dbReference>
<comment type="caution">
    <text evidence="5">The sequence shown here is derived from an EMBL/GenBank/DDBJ whole genome shotgun (WGS) entry which is preliminary data.</text>
</comment>
<dbReference type="Proteomes" id="UP000037688">
    <property type="component" value="Unassembled WGS sequence"/>
</dbReference>
<name>A0A0M9BSQ4_9BACL</name>
<reference evidence="5 6" key="1">
    <citation type="submission" date="2015-08" db="EMBL/GenBank/DDBJ databases">
        <title>Draft genome sequence of cellulolytic and xylanolytic Paenibacillus sp. A59, isolated from a decaying forest soil from Patagonia, Argentina.</title>
        <authorList>
            <person name="Ghio S."/>
            <person name="Caceres A.M."/>
            <person name="Talia P."/>
            <person name="Grasso D."/>
            <person name="Campos E."/>
        </authorList>
    </citation>
    <scope>NUCLEOTIDE SEQUENCE [LARGE SCALE GENOMIC DNA]</scope>
    <source>
        <strain evidence="5 6">A59</strain>
    </source>
</reference>
<accession>A0A0M9BSQ4</accession>
<dbReference type="InterPro" id="IPR011990">
    <property type="entry name" value="TPR-like_helical_dom_sf"/>
</dbReference>
<dbReference type="Pfam" id="PF12688">
    <property type="entry name" value="TPR_5"/>
    <property type="match status" value="1"/>
</dbReference>
<evidence type="ECO:0000256" key="3">
    <source>
        <dbReference type="PROSITE-ProRule" id="PRU00339"/>
    </source>
</evidence>
<feature type="repeat" description="TPR" evidence="3">
    <location>
        <begin position="71"/>
        <end position="104"/>
    </location>
</feature>
<dbReference type="SUPFAM" id="SSF48452">
    <property type="entry name" value="TPR-like"/>
    <property type="match status" value="1"/>
</dbReference>
<dbReference type="EMBL" id="LITU01000040">
    <property type="protein sequence ID" value="KOY17372.1"/>
    <property type="molecule type" value="Genomic_DNA"/>
</dbReference>
<dbReference type="InterPro" id="IPR041656">
    <property type="entry name" value="TPR_5"/>
</dbReference>
<keyword evidence="6" id="KW-1185">Reference proteome</keyword>
<proteinExistence type="predicted"/>
<dbReference type="PATRIC" id="fig|1705561.3.peg.958"/>
<dbReference type="SMART" id="SM00028">
    <property type="entry name" value="TPR"/>
    <property type="match status" value="2"/>
</dbReference>
<dbReference type="InterPro" id="IPR019734">
    <property type="entry name" value="TPR_rpt"/>
</dbReference>
<evidence type="ECO:0000313" key="6">
    <source>
        <dbReference type="Proteomes" id="UP000037688"/>
    </source>
</evidence>
<keyword evidence="2 3" id="KW-0802">TPR repeat</keyword>
<evidence type="ECO:0000256" key="1">
    <source>
        <dbReference type="ARBA" id="ARBA00022737"/>
    </source>
</evidence>
<organism evidence="5 6">
    <name type="scientific">Paenibacillus xylanivorans</name>
    <dbReference type="NCBI Taxonomy" id="1705561"/>
    <lineage>
        <taxon>Bacteria</taxon>
        <taxon>Bacillati</taxon>
        <taxon>Bacillota</taxon>
        <taxon>Bacilli</taxon>
        <taxon>Bacillales</taxon>
        <taxon>Paenibacillaceae</taxon>
        <taxon>Paenibacillus</taxon>
    </lineage>
</organism>